<dbReference type="EMBL" id="JAGSSW010000003">
    <property type="protein sequence ID" value="MBR8463836.1"/>
    <property type="molecule type" value="Genomic_DNA"/>
</dbReference>
<dbReference type="GO" id="GO:0016853">
    <property type="term" value="F:isomerase activity"/>
    <property type="evidence" value="ECO:0007669"/>
    <property type="project" value="UniProtKB-KW"/>
</dbReference>
<dbReference type="InterPro" id="IPR050245">
    <property type="entry name" value="PrsA_foldase"/>
</dbReference>
<keyword evidence="5 6" id="KW-0413">Isomerase</keyword>
<evidence type="ECO:0000256" key="6">
    <source>
        <dbReference type="PROSITE-ProRule" id="PRU00278"/>
    </source>
</evidence>
<feature type="chain" id="PRO_5046976644" description="peptidylprolyl isomerase" evidence="7">
    <location>
        <begin position="20"/>
        <end position="271"/>
    </location>
</feature>
<keyword evidence="10" id="KW-1185">Reference proteome</keyword>
<proteinExistence type="predicted"/>
<evidence type="ECO:0000256" key="5">
    <source>
        <dbReference type="ARBA" id="ARBA00023235"/>
    </source>
</evidence>
<dbReference type="PANTHER" id="PTHR47245">
    <property type="entry name" value="PEPTIDYLPROLYL ISOMERASE"/>
    <property type="match status" value="1"/>
</dbReference>
<dbReference type="Gene3D" id="3.10.50.40">
    <property type="match status" value="1"/>
</dbReference>
<gene>
    <name evidence="9" type="ORF">KDD93_04500</name>
</gene>
<evidence type="ECO:0000259" key="8">
    <source>
        <dbReference type="PROSITE" id="PS50198"/>
    </source>
</evidence>
<dbReference type="InterPro" id="IPR046357">
    <property type="entry name" value="PPIase_dom_sf"/>
</dbReference>
<evidence type="ECO:0000256" key="7">
    <source>
        <dbReference type="SAM" id="SignalP"/>
    </source>
</evidence>
<evidence type="ECO:0000256" key="2">
    <source>
        <dbReference type="ARBA" id="ARBA00013194"/>
    </source>
</evidence>
<dbReference type="PROSITE" id="PS50198">
    <property type="entry name" value="PPIC_PPIASE_2"/>
    <property type="match status" value="1"/>
</dbReference>
<feature type="signal peptide" evidence="7">
    <location>
        <begin position="1"/>
        <end position="19"/>
    </location>
</feature>
<dbReference type="Proteomes" id="UP000682951">
    <property type="component" value="Unassembled WGS sequence"/>
</dbReference>
<protein>
    <recommendedName>
        <fullName evidence="2">peptidylprolyl isomerase</fullName>
        <ecNumber evidence="2">5.2.1.8</ecNumber>
    </recommendedName>
</protein>
<feature type="domain" description="PpiC" evidence="8">
    <location>
        <begin position="129"/>
        <end position="226"/>
    </location>
</feature>
<keyword evidence="3 7" id="KW-0732">Signal</keyword>
<keyword evidence="4 6" id="KW-0697">Rotamase</keyword>
<dbReference type="Pfam" id="PF13145">
    <property type="entry name" value="Rotamase_2"/>
    <property type="match status" value="1"/>
</dbReference>
<accession>A0ABS5HHT9</accession>
<name>A0ABS5HHT9_9BACT</name>
<dbReference type="PANTHER" id="PTHR47245:SF1">
    <property type="entry name" value="FOLDASE PROTEIN PRSA"/>
    <property type="match status" value="1"/>
</dbReference>
<dbReference type="Gene3D" id="1.10.8.1040">
    <property type="match status" value="1"/>
</dbReference>
<dbReference type="EC" id="5.2.1.8" evidence="2"/>
<evidence type="ECO:0000256" key="1">
    <source>
        <dbReference type="ARBA" id="ARBA00000971"/>
    </source>
</evidence>
<dbReference type="InterPro" id="IPR000297">
    <property type="entry name" value="PPIase_PpiC"/>
</dbReference>
<evidence type="ECO:0000313" key="9">
    <source>
        <dbReference type="EMBL" id="MBR8463836.1"/>
    </source>
</evidence>
<organism evidence="9 10">
    <name type="scientific">Campylobacter anatolicus</name>
    <dbReference type="NCBI Taxonomy" id="2829105"/>
    <lineage>
        <taxon>Bacteria</taxon>
        <taxon>Pseudomonadati</taxon>
        <taxon>Campylobacterota</taxon>
        <taxon>Epsilonproteobacteria</taxon>
        <taxon>Campylobacterales</taxon>
        <taxon>Campylobacteraceae</taxon>
        <taxon>Campylobacter</taxon>
    </lineage>
</organism>
<dbReference type="SUPFAM" id="SSF109998">
    <property type="entry name" value="Triger factor/SurA peptide-binding domain-like"/>
    <property type="match status" value="1"/>
</dbReference>
<evidence type="ECO:0000256" key="4">
    <source>
        <dbReference type="ARBA" id="ARBA00023110"/>
    </source>
</evidence>
<comment type="caution">
    <text evidence="9">The sequence shown here is derived from an EMBL/GenBank/DDBJ whole genome shotgun (WGS) entry which is preliminary data.</text>
</comment>
<comment type="catalytic activity">
    <reaction evidence="1">
        <text>[protein]-peptidylproline (omega=180) = [protein]-peptidylproline (omega=0)</text>
        <dbReference type="Rhea" id="RHEA:16237"/>
        <dbReference type="Rhea" id="RHEA-COMP:10747"/>
        <dbReference type="Rhea" id="RHEA-COMP:10748"/>
        <dbReference type="ChEBI" id="CHEBI:83833"/>
        <dbReference type="ChEBI" id="CHEBI:83834"/>
        <dbReference type="EC" id="5.2.1.8"/>
    </reaction>
</comment>
<evidence type="ECO:0000256" key="3">
    <source>
        <dbReference type="ARBA" id="ARBA00022729"/>
    </source>
</evidence>
<dbReference type="InterPro" id="IPR027304">
    <property type="entry name" value="Trigger_fact/SurA_dom_sf"/>
</dbReference>
<reference evidence="9 10" key="1">
    <citation type="submission" date="2021-04" db="EMBL/GenBank/DDBJ databases">
        <title>Molecular and phenotypic characterization and identification of bacterial isolates recovered from the Anatolian ground squirrels (Spermophilus xanthoprymnus) and which have the potential to form a new species in the Campylobacter genus.</title>
        <authorList>
            <person name="Aydin F."/>
            <person name="Abay S."/>
            <person name="Kayman T."/>
            <person name="Karakaya E."/>
            <person name="Mustak H.K."/>
            <person name="Mustak I.B."/>
            <person name="Bilgin N."/>
            <person name="Duzler A."/>
            <person name="Sahin O."/>
            <person name="Guran O."/>
            <person name="Saticioglu I.B."/>
        </authorList>
    </citation>
    <scope>NUCLEOTIDE SEQUENCE [LARGE SCALE GENOMIC DNA]</scope>
    <source>
        <strain evidence="10">faydin-G24</strain>
    </source>
</reference>
<dbReference type="RefSeq" id="WP_212140332.1">
    <property type="nucleotide sequence ID" value="NZ_JAGSSW010000003.1"/>
</dbReference>
<dbReference type="Gene3D" id="6.10.140.970">
    <property type="match status" value="1"/>
</dbReference>
<evidence type="ECO:0000313" key="10">
    <source>
        <dbReference type="Proteomes" id="UP000682951"/>
    </source>
</evidence>
<dbReference type="SUPFAM" id="SSF54534">
    <property type="entry name" value="FKBP-like"/>
    <property type="match status" value="1"/>
</dbReference>
<sequence>MKKILFPVLSLAVAMSLNAAIVANVDGESITDNDVSTVLNAAMPGFDYSKLQPDMKKRVIDDLINRKLLLKDAKASGVEKDAEYSKAIDMARESITLDLYMKKIFDSIKVSDNELKDFYNKNKDRFNQPASAKASHILVGDEKAANAIIAQLKGLKGDALSKKFAEIAQKESIDKGSAANGGELGWFGQSQMVKPFADAVFSMTKGSISTKPVQSQFGYHVILKEDSKAAGVVPFDQVKTQIDQAVKMEKFQSAIKQKSDTLRTKAKIEYK</sequence>